<evidence type="ECO:0000256" key="1">
    <source>
        <dbReference type="SAM" id="Phobius"/>
    </source>
</evidence>
<feature type="transmembrane region" description="Helical" evidence="1">
    <location>
        <begin position="94"/>
        <end position="117"/>
    </location>
</feature>
<evidence type="ECO:0000259" key="2">
    <source>
        <dbReference type="Pfam" id="PF02470"/>
    </source>
</evidence>
<keyword evidence="1" id="KW-0472">Membrane</keyword>
<gene>
    <name evidence="3" type="ORF">KSP39_PZI004144</name>
</gene>
<organism evidence="3 4">
    <name type="scientific">Platanthera zijinensis</name>
    <dbReference type="NCBI Taxonomy" id="2320716"/>
    <lineage>
        <taxon>Eukaryota</taxon>
        <taxon>Viridiplantae</taxon>
        <taxon>Streptophyta</taxon>
        <taxon>Embryophyta</taxon>
        <taxon>Tracheophyta</taxon>
        <taxon>Spermatophyta</taxon>
        <taxon>Magnoliopsida</taxon>
        <taxon>Liliopsida</taxon>
        <taxon>Asparagales</taxon>
        <taxon>Orchidaceae</taxon>
        <taxon>Orchidoideae</taxon>
        <taxon>Orchideae</taxon>
        <taxon>Orchidinae</taxon>
        <taxon>Platanthera</taxon>
    </lineage>
</organism>
<keyword evidence="1" id="KW-0812">Transmembrane</keyword>
<dbReference type="AlphaFoldDB" id="A0AAP0GBW3"/>
<dbReference type="PANTHER" id="PTHR34675:SF1">
    <property type="entry name" value="PROTEIN TRIGALACTOSYLDIACYLGLYCEROL 2, CHLOROPLASTIC"/>
    <property type="match status" value="1"/>
</dbReference>
<name>A0AAP0GBW3_9ASPA</name>
<dbReference type="Proteomes" id="UP001418222">
    <property type="component" value="Unassembled WGS sequence"/>
</dbReference>
<evidence type="ECO:0000313" key="4">
    <source>
        <dbReference type="Proteomes" id="UP001418222"/>
    </source>
</evidence>
<feature type="domain" description="Mce/MlaD" evidence="2">
    <location>
        <begin position="127"/>
        <end position="169"/>
    </location>
</feature>
<dbReference type="InterPro" id="IPR039342">
    <property type="entry name" value="TGD2-like"/>
</dbReference>
<dbReference type="GO" id="GO:0009706">
    <property type="term" value="C:chloroplast inner membrane"/>
    <property type="evidence" value="ECO:0007669"/>
    <property type="project" value="TreeGrafter"/>
</dbReference>
<protein>
    <recommendedName>
        <fullName evidence="2">Mce/MlaD domain-containing protein</fullName>
    </recommendedName>
</protein>
<accession>A0AAP0GBW3</accession>
<reference evidence="3 4" key="1">
    <citation type="journal article" date="2022" name="Nat. Plants">
        <title>Genomes of leafy and leafless Platanthera orchids illuminate the evolution of mycoheterotrophy.</title>
        <authorList>
            <person name="Li M.H."/>
            <person name="Liu K.W."/>
            <person name="Li Z."/>
            <person name="Lu H.C."/>
            <person name="Ye Q.L."/>
            <person name="Zhang D."/>
            <person name="Wang J.Y."/>
            <person name="Li Y.F."/>
            <person name="Zhong Z.M."/>
            <person name="Liu X."/>
            <person name="Yu X."/>
            <person name="Liu D.K."/>
            <person name="Tu X.D."/>
            <person name="Liu B."/>
            <person name="Hao Y."/>
            <person name="Liao X.Y."/>
            <person name="Jiang Y.T."/>
            <person name="Sun W.H."/>
            <person name="Chen J."/>
            <person name="Chen Y.Q."/>
            <person name="Ai Y."/>
            <person name="Zhai J.W."/>
            <person name="Wu S.S."/>
            <person name="Zhou Z."/>
            <person name="Hsiao Y.Y."/>
            <person name="Wu W.L."/>
            <person name="Chen Y.Y."/>
            <person name="Lin Y.F."/>
            <person name="Hsu J.L."/>
            <person name="Li C.Y."/>
            <person name="Wang Z.W."/>
            <person name="Zhao X."/>
            <person name="Zhong W.Y."/>
            <person name="Ma X.K."/>
            <person name="Ma L."/>
            <person name="Huang J."/>
            <person name="Chen G.Z."/>
            <person name="Huang M.Z."/>
            <person name="Huang L."/>
            <person name="Peng D.H."/>
            <person name="Luo Y.B."/>
            <person name="Zou S.Q."/>
            <person name="Chen S.P."/>
            <person name="Lan S."/>
            <person name="Tsai W.C."/>
            <person name="Van de Peer Y."/>
            <person name="Liu Z.J."/>
        </authorList>
    </citation>
    <scope>NUCLEOTIDE SEQUENCE [LARGE SCALE GENOMIC DNA]</scope>
    <source>
        <strain evidence="3">Lor287</strain>
    </source>
</reference>
<dbReference type="EMBL" id="JBBWWQ010000003">
    <property type="protein sequence ID" value="KAK8950727.1"/>
    <property type="molecule type" value="Genomic_DNA"/>
</dbReference>
<sequence>MLIFSTWIYTSISKGMLGSSLLPPHSNFQKPSHYLPSKVSRNLLQIKAMVIDGSQNHPPLKRRKPLIGVLDVPGVIWRKTLQPLSNFGFGQKSIWEGGVGLFFVSVVALVTLNLVWLRGFHLRSQLRKYQVVFEFSQACGICVGTPVRIRGVTVGKVVHVNSSLNCIEAVVEVIISSSFHLHEVLQKFKLYFARLLVSSQATSRS</sequence>
<dbReference type="PANTHER" id="PTHR34675">
    <property type="entry name" value="PROTEIN TRIGALACTOSYLDIACYLGLYCEROL 2, CHLOROPLASTIC"/>
    <property type="match status" value="1"/>
</dbReference>
<keyword evidence="1" id="KW-1133">Transmembrane helix</keyword>
<dbReference type="GO" id="GO:0005543">
    <property type="term" value="F:phospholipid binding"/>
    <property type="evidence" value="ECO:0007669"/>
    <property type="project" value="TreeGrafter"/>
</dbReference>
<dbReference type="InterPro" id="IPR003399">
    <property type="entry name" value="Mce/MlaD"/>
</dbReference>
<keyword evidence="4" id="KW-1185">Reference proteome</keyword>
<proteinExistence type="predicted"/>
<comment type="caution">
    <text evidence="3">The sequence shown here is derived from an EMBL/GenBank/DDBJ whole genome shotgun (WGS) entry which is preliminary data.</text>
</comment>
<dbReference type="Pfam" id="PF02470">
    <property type="entry name" value="MlaD"/>
    <property type="match status" value="1"/>
</dbReference>
<dbReference type="GO" id="GO:0005319">
    <property type="term" value="F:lipid transporter activity"/>
    <property type="evidence" value="ECO:0007669"/>
    <property type="project" value="TreeGrafter"/>
</dbReference>
<evidence type="ECO:0000313" key="3">
    <source>
        <dbReference type="EMBL" id="KAK8950727.1"/>
    </source>
</evidence>